<protein>
    <recommendedName>
        <fullName evidence="2">Glycosyltransferase 2-like domain-containing protein</fullName>
    </recommendedName>
</protein>
<dbReference type="Gene3D" id="3.90.550.10">
    <property type="entry name" value="Spore Coat Polysaccharide Biosynthesis Protein SpsA, Chain A"/>
    <property type="match status" value="1"/>
</dbReference>
<dbReference type="AlphaFoldDB" id="A0A644UVN7"/>
<dbReference type="PANTHER" id="PTHR43179">
    <property type="entry name" value="RHAMNOSYLTRANSFERASE WBBL"/>
    <property type="match status" value="1"/>
</dbReference>
<comment type="caution">
    <text evidence="3">The sequence shown here is derived from an EMBL/GenBank/DDBJ whole genome shotgun (WGS) entry which is preliminary data.</text>
</comment>
<name>A0A644UVN7_9ZZZZ</name>
<gene>
    <name evidence="3" type="ORF">SDC9_28860</name>
</gene>
<proteinExistence type="predicted"/>
<dbReference type="PANTHER" id="PTHR43179:SF11">
    <property type="entry name" value="GLYCOSYL TRANSFERASE"/>
    <property type="match status" value="1"/>
</dbReference>
<reference evidence="3" key="1">
    <citation type="submission" date="2019-08" db="EMBL/GenBank/DDBJ databases">
        <authorList>
            <person name="Kucharzyk K."/>
            <person name="Murdoch R.W."/>
            <person name="Higgins S."/>
            <person name="Loffler F."/>
        </authorList>
    </citation>
    <scope>NUCLEOTIDE SEQUENCE</scope>
</reference>
<dbReference type="SUPFAM" id="SSF53448">
    <property type="entry name" value="Nucleotide-diphospho-sugar transferases"/>
    <property type="match status" value="1"/>
</dbReference>
<dbReference type="CDD" id="cd04186">
    <property type="entry name" value="GT_2_like_c"/>
    <property type="match status" value="1"/>
</dbReference>
<keyword evidence="1" id="KW-0812">Transmembrane</keyword>
<evidence type="ECO:0000256" key="1">
    <source>
        <dbReference type="SAM" id="Phobius"/>
    </source>
</evidence>
<keyword evidence="1" id="KW-0472">Membrane</keyword>
<evidence type="ECO:0000313" key="3">
    <source>
        <dbReference type="EMBL" id="MPL82911.1"/>
    </source>
</evidence>
<keyword evidence="1" id="KW-1133">Transmembrane helix</keyword>
<feature type="domain" description="Glycosyltransferase 2-like" evidence="2">
    <location>
        <begin position="4"/>
        <end position="189"/>
    </location>
</feature>
<accession>A0A644UVN7</accession>
<organism evidence="3">
    <name type="scientific">bioreactor metagenome</name>
    <dbReference type="NCBI Taxonomy" id="1076179"/>
    <lineage>
        <taxon>unclassified sequences</taxon>
        <taxon>metagenomes</taxon>
        <taxon>ecological metagenomes</taxon>
    </lineage>
</organism>
<sequence>MRISIVIPNFNGLNFLKICLNSLERKFSVKSRINHLYIIIIDNGSTDGSREYLNDKLKNENLKNITYNVLFNNKNLGFSKAVNQGIKFSNSNDSNYICLLNNDVEITSDFFYYLVESIEKDDKIFSVSSKMLQYNNKDLIDDAGDEYTLLGWTKKSGDGLSSKNYSKSREIFSSCAGAALYRKSILNEIGYFDENFFAYMEDVDISYRAQIYGYKNVYSPKAIVYHVGSGSSGSRYNEFKIKLAARNNIWLIYKNMPWPQIVINIGFLFIGFLIKYLFFFKKGYGKLYLKGLREGISNRKKIDKIKFKSSNLKNYMRIEFRLILNTFKLIFK</sequence>
<dbReference type="EMBL" id="VSSQ01000169">
    <property type="protein sequence ID" value="MPL82911.1"/>
    <property type="molecule type" value="Genomic_DNA"/>
</dbReference>
<evidence type="ECO:0000259" key="2">
    <source>
        <dbReference type="Pfam" id="PF00535"/>
    </source>
</evidence>
<dbReference type="InterPro" id="IPR001173">
    <property type="entry name" value="Glyco_trans_2-like"/>
</dbReference>
<feature type="transmembrane region" description="Helical" evidence="1">
    <location>
        <begin position="261"/>
        <end position="280"/>
    </location>
</feature>
<dbReference type="Pfam" id="PF00535">
    <property type="entry name" value="Glycos_transf_2"/>
    <property type="match status" value="1"/>
</dbReference>
<dbReference type="InterPro" id="IPR029044">
    <property type="entry name" value="Nucleotide-diphossugar_trans"/>
</dbReference>